<evidence type="ECO:0000313" key="2">
    <source>
        <dbReference type="EMBL" id="NYZ23472.1"/>
    </source>
</evidence>
<comment type="caution">
    <text evidence="2">The sequence shown here is derived from an EMBL/GenBank/DDBJ whole genome shotgun (WGS) entry which is preliminary data.</text>
</comment>
<organism evidence="2 3">
    <name type="scientific">Azospirillum oleiclasticum</name>
    <dbReference type="NCBI Taxonomy" id="2735135"/>
    <lineage>
        <taxon>Bacteria</taxon>
        <taxon>Pseudomonadati</taxon>
        <taxon>Pseudomonadota</taxon>
        <taxon>Alphaproteobacteria</taxon>
        <taxon>Rhodospirillales</taxon>
        <taxon>Azospirillaceae</taxon>
        <taxon>Azospirillum</taxon>
    </lineage>
</organism>
<name>A0ABX2THD2_9PROT</name>
<dbReference type="EMBL" id="JABFDB010000027">
    <property type="protein sequence ID" value="NYZ23472.1"/>
    <property type="molecule type" value="Genomic_DNA"/>
</dbReference>
<dbReference type="RefSeq" id="WP_180285245.1">
    <property type="nucleotide sequence ID" value="NZ_JABFDB010000027.1"/>
</dbReference>
<sequence length="467" mass="47440">MTVPFAGAGVPEGGQAVLRPGIDRPGIARPGIDRLVLVLGGRRVTVDARSVVRIEETSAVGPLPLVRAPVRGIVAVNGRPAVLVGDEAGKLVALSCEGGLLALRVAAVEVCGAQDAAPPLDLGGLAPWARPATIPRPAPSGAGAAGSRRLVALRVITGGSAVLIPLDGIRRVAPVDAVREDEGDGPVVLVDGRLRRGRSLSRWRGLPDRPEPTALLLDGHEEAITVERVAGLATLHADRLHSVPGGDDATPRQWLVAADGTITECLSIDRILGRTPATGPAGPAAAEPPRAAGAGRHRAGGLRLSCGGTTLVAPLDGVLGLVDPLALAWQPRRTRGAGMVPVADLRRLFGGEAGAGHRRRCCAAGLMLGGAQPLIVLADAAALDADRDAPDWQQPPPMPPGPSSLIDAVRPDPRSGGWALRLRLDPPSPAALRSAAAAALSGWADAGSVATIGRLAAASHRAPSGDA</sequence>
<accession>A0ABX2THD2</accession>
<proteinExistence type="predicted"/>
<feature type="region of interest" description="Disordered" evidence="1">
    <location>
        <begin position="387"/>
        <end position="406"/>
    </location>
</feature>
<evidence type="ECO:0000313" key="3">
    <source>
        <dbReference type="Proteomes" id="UP000584642"/>
    </source>
</evidence>
<feature type="region of interest" description="Disordered" evidence="1">
    <location>
        <begin position="276"/>
        <end position="296"/>
    </location>
</feature>
<feature type="compositionally biased region" description="Pro residues" evidence="1">
    <location>
        <begin position="393"/>
        <end position="402"/>
    </location>
</feature>
<reference evidence="2 3" key="1">
    <citation type="submission" date="2020-05" db="EMBL/GenBank/DDBJ databases">
        <title>Azospirillum oleiclasticum sp. nov, a nitrogen-fixing and heavy crude oil-emulsifying bacterium isolated from the crude oil of Yumen Oilfield.</title>
        <authorList>
            <person name="Wu D."/>
            <person name="Cai M."/>
            <person name="Zhang X."/>
        </authorList>
    </citation>
    <scope>NUCLEOTIDE SEQUENCE [LARGE SCALE GENOMIC DNA]</scope>
    <source>
        <strain evidence="2 3">ROY-1-1-2</strain>
    </source>
</reference>
<keyword evidence="3" id="KW-1185">Reference proteome</keyword>
<evidence type="ECO:0000256" key="1">
    <source>
        <dbReference type="SAM" id="MobiDB-lite"/>
    </source>
</evidence>
<evidence type="ECO:0008006" key="4">
    <source>
        <dbReference type="Google" id="ProtNLM"/>
    </source>
</evidence>
<feature type="compositionally biased region" description="Low complexity" evidence="1">
    <location>
        <begin position="276"/>
        <end position="294"/>
    </location>
</feature>
<gene>
    <name evidence="2" type="ORF">HND93_27550</name>
</gene>
<dbReference type="Proteomes" id="UP000584642">
    <property type="component" value="Unassembled WGS sequence"/>
</dbReference>
<protein>
    <recommendedName>
        <fullName evidence="4">CheW-like domain-containing protein</fullName>
    </recommendedName>
</protein>